<dbReference type="GO" id="GO:0016740">
    <property type="term" value="F:transferase activity"/>
    <property type="evidence" value="ECO:0007669"/>
    <property type="project" value="UniProtKB-KW"/>
</dbReference>
<keyword evidence="2" id="KW-1185">Reference proteome</keyword>
<reference evidence="1 2" key="1">
    <citation type="journal article" date="2020" name="Arch. Microbiol.">
        <title>Bradyrhizobium uaiense sp. nov., a new highly efficient cowpea symbiont.</title>
        <authorList>
            <person name="Cabral Michel D."/>
            <person name="Azarias Guimaraes A."/>
            <person name="Martins da Costa E."/>
            <person name="Soares de Carvalho T."/>
            <person name="Balsanelli E."/>
            <person name="Willems A."/>
            <person name="Maltempi de Souza E."/>
            <person name="de Souza Moreira F.M."/>
        </authorList>
    </citation>
    <scope>NUCLEOTIDE SEQUENCE [LARGE SCALE GENOMIC DNA]</scope>
    <source>
        <strain evidence="1 2">UFLA 03-164</strain>
    </source>
</reference>
<dbReference type="EMBL" id="VKHP01000073">
    <property type="protein sequence ID" value="NEU97906.1"/>
    <property type="molecule type" value="Genomic_DNA"/>
</dbReference>
<comment type="caution">
    <text evidence="1">The sequence shown here is derived from an EMBL/GenBank/DDBJ whole genome shotgun (WGS) entry which is preliminary data.</text>
</comment>
<dbReference type="RefSeq" id="WP_163155725.1">
    <property type="nucleotide sequence ID" value="NZ_VKHP01000073.1"/>
</dbReference>
<proteinExistence type="predicted"/>
<dbReference type="InterPro" id="IPR014942">
    <property type="entry name" value="AbiEii"/>
</dbReference>
<evidence type="ECO:0000313" key="2">
    <source>
        <dbReference type="Proteomes" id="UP000468531"/>
    </source>
</evidence>
<dbReference type="AlphaFoldDB" id="A0A6P1BH86"/>
<dbReference type="Proteomes" id="UP000468531">
    <property type="component" value="Unassembled WGS sequence"/>
</dbReference>
<organism evidence="1 2">
    <name type="scientific">Bradyrhizobium uaiense</name>
    <dbReference type="NCBI Taxonomy" id="2594946"/>
    <lineage>
        <taxon>Bacteria</taxon>
        <taxon>Pseudomonadati</taxon>
        <taxon>Pseudomonadota</taxon>
        <taxon>Alphaproteobacteria</taxon>
        <taxon>Hyphomicrobiales</taxon>
        <taxon>Nitrobacteraceae</taxon>
        <taxon>Bradyrhizobium</taxon>
    </lineage>
</organism>
<gene>
    <name evidence="1" type="ORF">FNJ47_19240</name>
</gene>
<dbReference type="Gene3D" id="3.10.450.620">
    <property type="entry name" value="JHP933, nucleotidyltransferase-like core domain"/>
    <property type="match status" value="1"/>
</dbReference>
<keyword evidence="1" id="KW-0808">Transferase</keyword>
<accession>A0A6P1BH86</accession>
<dbReference type="Pfam" id="PF08843">
    <property type="entry name" value="AbiEii"/>
    <property type="match status" value="1"/>
</dbReference>
<protein>
    <submittedName>
        <fullName evidence="1">Nucleotidyl transferase AbiEii/AbiGii toxin family protein</fullName>
    </submittedName>
</protein>
<sequence>MIPTQNIIAWSKHVPWAEQRQVEQDLIIARALVELFNDSFLRKELRFRGGTALNKLHFLKPLRYSEDIDFVRTTAGGIGPILDRIRDILTPWLGNPRFDQSEVAPKFRFKTNAEDGLGLIRLKVEINTREREAYDPAVTFPFKVENPWFSGATEIPTFSNEELLSTKLRALLQRNKGRDLVDLSHSLDIFEKLNTKRIVELFGKYLELSGQAISRAQAEQRMFDKLERPDFLADVKPLLTADEAAHFTDETGRKAFAVVFRDIIRLIPGEPWANTAERIEQHDLADLLAA</sequence>
<evidence type="ECO:0000313" key="1">
    <source>
        <dbReference type="EMBL" id="NEU97906.1"/>
    </source>
</evidence>
<name>A0A6P1BH86_9BRAD</name>